<dbReference type="InterPro" id="IPR032704">
    <property type="entry name" value="Cms1"/>
</dbReference>
<reference evidence="2 3" key="1">
    <citation type="journal article" date="2023" name="G3 (Bethesda)">
        <title>A chromosome-level genome assembly of Zasmidium syzygii isolated from banana leaves.</title>
        <authorList>
            <person name="van Westerhoven A.C."/>
            <person name="Mehrabi R."/>
            <person name="Talebi R."/>
            <person name="Steentjes M.B.F."/>
            <person name="Corcolon B."/>
            <person name="Chong P.A."/>
            <person name="Kema G.H.J."/>
            <person name="Seidl M.F."/>
        </authorList>
    </citation>
    <scope>NUCLEOTIDE SEQUENCE [LARGE SCALE GENOMIC DNA]</scope>
    <source>
        <strain evidence="2 3">P124</strain>
    </source>
</reference>
<gene>
    <name evidence="2" type="ORF">PRZ48_013451</name>
</gene>
<dbReference type="Gene3D" id="3.40.50.300">
    <property type="entry name" value="P-loop containing nucleotide triphosphate hydrolases"/>
    <property type="match status" value="1"/>
</dbReference>
<organism evidence="2 3">
    <name type="scientific">Zasmidium cellare</name>
    <name type="common">Wine cellar mold</name>
    <name type="synonym">Racodium cellare</name>
    <dbReference type="NCBI Taxonomy" id="395010"/>
    <lineage>
        <taxon>Eukaryota</taxon>
        <taxon>Fungi</taxon>
        <taxon>Dikarya</taxon>
        <taxon>Ascomycota</taxon>
        <taxon>Pezizomycotina</taxon>
        <taxon>Dothideomycetes</taxon>
        <taxon>Dothideomycetidae</taxon>
        <taxon>Mycosphaerellales</taxon>
        <taxon>Mycosphaerellaceae</taxon>
        <taxon>Zasmidium</taxon>
    </lineage>
</organism>
<dbReference type="PANTHER" id="PTHR24030">
    <property type="entry name" value="PROTEIN CMSS1"/>
    <property type="match status" value="1"/>
</dbReference>
<feature type="compositionally biased region" description="Basic residues" evidence="1">
    <location>
        <begin position="47"/>
        <end position="56"/>
    </location>
</feature>
<dbReference type="Pfam" id="PF14617">
    <property type="entry name" value="CMS1"/>
    <property type="match status" value="1"/>
</dbReference>
<evidence type="ECO:0000313" key="3">
    <source>
        <dbReference type="Proteomes" id="UP001305779"/>
    </source>
</evidence>
<protein>
    <recommendedName>
        <fullName evidence="4">U3-containing 90S pre-ribosomal complex subunit-domain containing protein</fullName>
    </recommendedName>
</protein>
<keyword evidence="3" id="KW-1185">Reference proteome</keyword>
<dbReference type="InterPro" id="IPR027417">
    <property type="entry name" value="P-loop_NTPase"/>
</dbReference>
<sequence length="285" mass="31696">MMADSDDDQVGIPLIEDLDESPPAAARKSSKRKRDGAEEEDAADKKAAKKKKRTKRKPQDVEDEALDSELGVNHAIAHMDSRLMADHIAQRTRRFQPNLSLVEAEDIHISEKAIMDTTSFDQQRINDNLPTFLEKFAPSRTKKKGAKLSDASKEPGSPHTLVVAGAGLRAADLTRALRKFQTKQSMVAKLFAKHIKLKEAAEMTKKTRMGIGVGTPQRLIDLLENGALSAKNLERIVVDASHIDQKKRGILDMKELQVPLVQLLNKAELKERFGSGEGKIELIFY</sequence>
<dbReference type="SUPFAM" id="SSF52540">
    <property type="entry name" value="P-loop containing nucleoside triphosphate hydrolases"/>
    <property type="match status" value="1"/>
</dbReference>
<dbReference type="EMBL" id="JAXOVC010000012">
    <property type="protein sequence ID" value="KAK4495124.1"/>
    <property type="molecule type" value="Genomic_DNA"/>
</dbReference>
<accession>A0ABR0E131</accession>
<evidence type="ECO:0000313" key="2">
    <source>
        <dbReference type="EMBL" id="KAK4495124.1"/>
    </source>
</evidence>
<dbReference type="PANTHER" id="PTHR24030:SF0">
    <property type="entry name" value="PROTEIN CMSS1"/>
    <property type="match status" value="1"/>
</dbReference>
<comment type="caution">
    <text evidence="2">The sequence shown here is derived from an EMBL/GenBank/DDBJ whole genome shotgun (WGS) entry which is preliminary data.</text>
</comment>
<evidence type="ECO:0000256" key="1">
    <source>
        <dbReference type="SAM" id="MobiDB-lite"/>
    </source>
</evidence>
<evidence type="ECO:0008006" key="4">
    <source>
        <dbReference type="Google" id="ProtNLM"/>
    </source>
</evidence>
<name>A0ABR0E131_ZASCE</name>
<proteinExistence type="predicted"/>
<feature type="region of interest" description="Disordered" evidence="1">
    <location>
        <begin position="1"/>
        <end position="66"/>
    </location>
</feature>
<dbReference type="Proteomes" id="UP001305779">
    <property type="component" value="Unassembled WGS sequence"/>
</dbReference>